<organism evidence="11 12">
    <name type="scientific">Melghirimyces algeriensis</name>
    <dbReference type="NCBI Taxonomy" id="910412"/>
    <lineage>
        <taxon>Bacteria</taxon>
        <taxon>Bacillati</taxon>
        <taxon>Bacillota</taxon>
        <taxon>Bacilli</taxon>
        <taxon>Bacillales</taxon>
        <taxon>Thermoactinomycetaceae</taxon>
        <taxon>Melghirimyces</taxon>
    </lineage>
</organism>
<feature type="binding site" evidence="8">
    <location>
        <position position="346"/>
    </location>
    <ligand>
        <name>Mn(2+)</name>
        <dbReference type="ChEBI" id="CHEBI:29035"/>
        <label>1</label>
    </ligand>
</feature>
<reference evidence="11 12" key="1">
    <citation type="submission" date="2017-05" db="EMBL/GenBank/DDBJ databases">
        <authorList>
            <person name="Varghese N."/>
            <person name="Submissions S."/>
        </authorList>
    </citation>
    <scope>NUCLEOTIDE SEQUENCE [LARGE SCALE GENOMIC DNA]</scope>
    <source>
        <strain evidence="11 12">DSM 45474</strain>
    </source>
</reference>
<comment type="cofactor">
    <cofactor evidence="8">
        <name>Mn(2+)</name>
        <dbReference type="ChEBI" id="CHEBI:29035"/>
    </cofactor>
    <text evidence="8">Binds 2 manganese ions per subunit.</text>
</comment>
<keyword evidence="6 8" id="KW-0378">Hydrolase</keyword>
<dbReference type="EC" id="3.4.11.10" evidence="8"/>
<dbReference type="GO" id="GO:0070006">
    <property type="term" value="F:metalloaminopeptidase activity"/>
    <property type="evidence" value="ECO:0007669"/>
    <property type="project" value="InterPro"/>
</dbReference>
<feature type="binding site" evidence="8">
    <location>
        <position position="348"/>
    </location>
    <ligand>
        <name>Mn(2+)</name>
        <dbReference type="ChEBI" id="CHEBI:29035"/>
        <label>1</label>
    </ligand>
</feature>
<dbReference type="Proteomes" id="UP000315636">
    <property type="component" value="Unassembled WGS sequence"/>
</dbReference>
<dbReference type="Gene3D" id="3.40.630.10">
    <property type="entry name" value="Zn peptidases"/>
    <property type="match status" value="1"/>
</dbReference>
<evidence type="ECO:0000313" key="12">
    <source>
        <dbReference type="Proteomes" id="UP000315636"/>
    </source>
</evidence>
<evidence type="ECO:0000256" key="6">
    <source>
        <dbReference type="ARBA" id="ARBA00022801"/>
    </source>
</evidence>
<accession>A0A521BQF3</accession>
<dbReference type="NCBIfam" id="NF002074">
    <property type="entry name" value="PRK00913.1-4"/>
    <property type="match status" value="1"/>
</dbReference>
<feature type="domain" description="Cytosol aminopeptidase" evidence="9">
    <location>
        <begin position="182"/>
        <end position="487"/>
    </location>
</feature>
<dbReference type="Pfam" id="PF00883">
    <property type="entry name" value="Peptidase_M17"/>
    <property type="match status" value="1"/>
</dbReference>
<dbReference type="GO" id="GO:0006508">
    <property type="term" value="P:proteolysis"/>
    <property type="evidence" value="ECO:0007669"/>
    <property type="project" value="UniProtKB-KW"/>
</dbReference>
<evidence type="ECO:0000256" key="8">
    <source>
        <dbReference type="HAMAP-Rule" id="MF_00181"/>
    </source>
</evidence>
<feature type="binding site" evidence="8">
    <location>
        <position position="287"/>
    </location>
    <ligand>
        <name>Mn(2+)</name>
        <dbReference type="ChEBI" id="CHEBI:29035"/>
        <label>2</label>
    </ligand>
</feature>
<feature type="binding site" evidence="8">
    <location>
        <position position="348"/>
    </location>
    <ligand>
        <name>Mn(2+)</name>
        <dbReference type="ChEBI" id="CHEBI:29035"/>
        <label>2</label>
    </ligand>
</feature>
<dbReference type="InterPro" id="IPR023042">
    <property type="entry name" value="Peptidase_M17_leu_NH2_pept"/>
</dbReference>
<dbReference type="InterPro" id="IPR000819">
    <property type="entry name" value="Peptidase_M17_C"/>
</dbReference>
<feature type="binding site" evidence="8">
    <location>
        <position position="269"/>
    </location>
    <ligand>
        <name>Mn(2+)</name>
        <dbReference type="ChEBI" id="CHEBI:29035"/>
        <label>1</label>
    </ligand>
</feature>
<dbReference type="Pfam" id="PF02789">
    <property type="entry name" value="Peptidase_M17_N"/>
    <property type="match status" value="1"/>
</dbReference>
<dbReference type="NCBIfam" id="NF002073">
    <property type="entry name" value="PRK00913.1-2"/>
    <property type="match status" value="1"/>
</dbReference>
<dbReference type="InterPro" id="IPR043472">
    <property type="entry name" value="Macro_dom-like"/>
</dbReference>
<feature type="binding site" evidence="8">
    <location>
        <position position="269"/>
    </location>
    <ligand>
        <name>Mn(2+)</name>
        <dbReference type="ChEBI" id="CHEBI:29035"/>
        <label>2</label>
    </ligand>
</feature>
<comment type="catalytic activity">
    <reaction evidence="2 8">
        <text>Release of an N-terminal amino acid, preferentially leucine, but not glutamic or aspartic acids.</text>
        <dbReference type="EC" id="3.4.11.10"/>
    </reaction>
</comment>
<dbReference type="GO" id="GO:0030145">
    <property type="term" value="F:manganese ion binding"/>
    <property type="evidence" value="ECO:0007669"/>
    <property type="project" value="UniProtKB-UniRule"/>
</dbReference>
<feature type="binding site" evidence="8">
    <location>
        <position position="264"/>
    </location>
    <ligand>
        <name>Mn(2+)</name>
        <dbReference type="ChEBI" id="CHEBI:29035"/>
        <label>2</label>
    </ligand>
</feature>
<evidence type="ECO:0000256" key="2">
    <source>
        <dbReference type="ARBA" id="ARBA00000967"/>
    </source>
</evidence>
<dbReference type="GO" id="GO:0005737">
    <property type="term" value="C:cytoplasm"/>
    <property type="evidence" value="ECO:0007669"/>
    <property type="project" value="UniProtKB-SubCell"/>
</dbReference>
<evidence type="ECO:0000259" key="9">
    <source>
        <dbReference type="Pfam" id="PF00883"/>
    </source>
</evidence>
<dbReference type="InterPro" id="IPR008283">
    <property type="entry name" value="Peptidase_M17_N"/>
</dbReference>
<feature type="active site" evidence="8">
    <location>
        <position position="350"/>
    </location>
</feature>
<evidence type="ECO:0000256" key="5">
    <source>
        <dbReference type="ARBA" id="ARBA00022670"/>
    </source>
</evidence>
<evidence type="ECO:0000256" key="3">
    <source>
        <dbReference type="ARBA" id="ARBA00009528"/>
    </source>
</evidence>
<dbReference type="SUPFAM" id="SSF53187">
    <property type="entry name" value="Zn-dependent exopeptidases"/>
    <property type="match status" value="1"/>
</dbReference>
<dbReference type="Gene3D" id="3.40.220.10">
    <property type="entry name" value="Leucine Aminopeptidase, subunit E, domain 1"/>
    <property type="match status" value="1"/>
</dbReference>
<keyword evidence="8" id="KW-0464">Manganese</keyword>
<feature type="domain" description="Peptidase M17 leucyl aminopeptidase N-terminal" evidence="10">
    <location>
        <begin position="24"/>
        <end position="147"/>
    </location>
</feature>
<dbReference type="HAMAP" id="MF_00181">
    <property type="entry name" value="Cytosol_peptidase_M17"/>
    <property type="match status" value="1"/>
</dbReference>
<gene>
    <name evidence="8" type="primary">pepA</name>
    <name evidence="11" type="ORF">SAMN06264849_102262</name>
</gene>
<dbReference type="EMBL" id="FXTI01000002">
    <property type="protein sequence ID" value="SMO48981.1"/>
    <property type="molecule type" value="Genomic_DNA"/>
</dbReference>
<keyword evidence="12" id="KW-1185">Reference proteome</keyword>
<keyword evidence="8" id="KW-0963">Cytoplasm</keyword>
<dbReference type="OrthoDB" id="9809354at2"/>
<evidence type="ECO:0000256" key="4">
    <source>
        <dbReference type="ARBA" id="ARBA00022438"/>
    </source>
</evidence>
<evidence type="ECO:0000256" key="1">
    <source>
        <dbReference type="ARBA" id="ARBA00000135"/>
    </source>
</evidence>
<dbReference type="SUPFAM" id="SSF52949">
    <property type="entry name" value="Macro domain-like"/>
    <property type="match status" value="1"/>
</dbReference>
<sequence>MEWKVAKESLTSLATDCLVVVHTQGGEALKGCIQQVDEALEHRISRLVTEGEVTGKLNETTFIHNWGKIPAKRVLVLGLGKKEELTLDKMRNGMAVAARKARAAGIRQLAVGCSQKINERWNAADLVQAVVEGMELGVYRYRGYKNEEPEELKTVWLSAQGVSDSAVEAGIERGRVFAQATNTARDLTNEPANKLTPSVLAERALDMADRYGLEAEILDHDKLVELKMDALLEVSKASSEPPRMIILRYQGAPESQEVLGLVGKGVTFDSGGVQVKPSQGMERMHGDMAGAAAVFGAMQAIGALKPHCNVMGVIPACENMVSGGGYRPGDVISSFSGKTIEINHTDAEGRLILADGLAYARRQGATSLVNVATLTGAVIVALGYTTTGLMTNNEEWGRKVKEAARVVGEKVWELPMDEEYKEFLKSDIADLKNEGGRAAGTIQGGMFLRHFVEDTPWVHLDIAGTADWKAESGIHPKGATGVGTRTLAQLATRFAGK</sequence>
<dbReference type="EC" id="3.4.11.1" evidence="8"/>
<dbReference type="AlphaFoldDB" id="A0A521BQF3"/>
<dbReference type="PANTHER" id="PTHR11963">
    <property type="entry name" value="LEUCINE AMINOPEPTIDASE-RELATED"/>
    <property type="match status" value="1"/>
</dbReference>
<comment type="subcellular location">
    <subcellularLocation>
        <location evidence="8">Cytoplasm</location>
    </subcellularLocation>
</comment>
<dbReference type="CDD" id="cd00433">
    <property type="entry name" value="Peptidase_M17"/>
    <property type="match status" value="1"/>
</dbReference>
<keyword evidence="4 8" id="KW-0031">Aminopeptidase</keyword>
<comment type="catalytic activity">
    <reaction evidence="1 8">
        <text>Release of an N-terminal amino acid, Xaa-|-Yaa-, in which Xaa is preferably Leu, but may be other amino acids including Pro although not Arg or Lys, and Yaa may be Pro. Amino acid amides and methyl esters are also readily hydrolyzed, but rates on arylamides are exceedingly low.</text>
        <dbReference type="EC" id="3.4.11.1"/>
    </reaction>
</comment>
<evidence type="ECO:0000259" key="10">
    <source>
        <dbReference type="Pfam" id="PF02789"/>
    </source>
</evidence>
<comment type="function">
    <text evidence="7 8">Presumably involved in the processing and regular turnover of intracellular proteins. Catalyzes the removal of unsubstituted N-terminal amino acids from various peptides.</text>
</comment>
<evidence type="ECO:0000256" key="7">
    <source>
        <dbReference type="ARBA" id="ARBA00049972"/>
    </source>
</evidence>
<keyword evidence="5 8" id="KW-0645">Protease</keyword>
<keyword evidence="8" id="KW-0479">Metal-binding</keyword>
<dbReference type="PANTHER" id="PTHR11963:SF23">
    <property type="entry name" value="CYTOSOL AMINOPEPTIDASE"/>
    <property type="match status" value="1"/>
</dbReference>
<dbReference type="RefSeq" id="WP_142504563.1">
    <property type="nucleotide sequence ID" value="NZ_FXTI01000002.1"/>
</dbReference>
<name>A0A521BQF3_9BACL</name>
<dbReference type="NCBIfam" id="NF002083">
    <property type="entry name" value="PRK00913.3-5"/>
    <property type="match status" value="1"/>
</dbReference>
<protein>
    <recommendedName>
        <fullName evidence="8">Probable cytosol aminopeptidase</fullName>
        <ecNumber evidence="8">3.4.11.1</ecNumber>
    </recommendedName>
    <alternativeName>
        <fullName evidence="8">Leucine aminopeptidase</fullName>
        <shortName evidence="8">LAP</shortName>
        <ecNumber evidence="8">3.4.11.10</ecNumber>
    </alternativeName>
    <alternativeName>
        <fullName evidence="8">Leucyl aminopeptidase</fullName>
    </alternativeName>
</protein>
<evidence type="ECO:0000313" key="11">
    <source>
        <dbReference type="EMBL" id="SMO48981.1"/>
    </source>
</evidence>
<comment type="similarity">
    <text evidence="3 8">Belongs to the peptidase M17 family.</text>
</comment>
<proteinExistence type="inferred from homology"/>
<dbReference type="InterPro" id="IPR011356">
    <property type="entry name" value="Leucine_aapep/pepB"/>
</dbReference>
<feature type="active site" evidence="8">
    <location>
        <position position="276"/>
    </location>
</feature>
<dbReference type="PRINTS" id="PR00481">
    <property type="entry name" value="LAMNOPPTDASE"/>
</dbReference>